<comment type="caution">
    <text evidence="2">The sequence shown here is derived from an EMBL/GenBank/DDBJ whole genome shotgun (WGS) entry which is preliminary data.</text>
</comment>
<name>A0A0G1RV61_9BACT</name>
<evidence type="ECO:0000259" key="1">
    <source>
        <dbReference type="Pfam" id="PF00483"/>
    </source>
</evidence>
<dbReference type="Proteomes" id="UP000033860">
    <property type="component" value="Unassembled WGS sequence"/>
</dbReference>
<dbReference type="SUPFAM" id="SSF53448">
    <property type="entry name" value="Nucleotide-diphospho-sugar transferases"/>
    <property type="match status" value="1"/>
</dbReference>
<dbReference type="AlphaFoldDB" id="A0A0G1RV61"/>
<dbReference type="InterPro" id="IPR005835">
    <property type="entry name" value="NTP_transferase_dom"/>
</dbReference>
<dbReference type="InterPro" id="IPR029044">
    <property type="entry name" value="Nucleotide-diphossugar_trans"/>
</dbReference>
<organism evidence="2 3">
    <name type="scientific">Candidatus Beckwithbacteria bacterium GW2011_GWB1_47_15</name>
    <dbReference type="NCBI Taxonomy" id="1618371"/>
    <lineage>
        <taxon>Bacteria</taxon>
        <taxon>Candidatus Beckwithiibacteriota</taxon>
    </lineage>
</organism>
<proteinExistence type="predicted"/>
<reference evidence="2 3" key="1">
    <citation type="journal article" date="2015" name="Nature">
        <title>rRNA introns, odd ribosomes, and small enigmatic genomes across a large radiation of phyla.</title>
        <authorList>
            <person name="Brown C.T."/>
            <person name="Hug L.A."/>
            <person name="Thomas B.C."/>
            <person name="Sharon I."/>
            <person name="Castelle C.J."/>
            <person name="Singh A."/>
            <person name="Wilkins M.J."/>
            <person name="Williams K.H."/>
            <person name="Banfield J.F."/>
        </authorList>
    </citation>
    <scope>NUCLEOTIDE SEQUENCE [LARGE SCALE GENOMIC DNA]</scope>
</reference>
<dbReference type="EMBL" id="LCNT01000005">
    <property type="protein sequence ID" value="KKU60996.1"/>
    <property type="molecule type" value="Genomic_DNA"/>
</dbReference>
<sequence length="229" mass="25600">MKALILAGGFGVRLREIVHGRPKHLAPVSGEPFLRLLTRLLKKRGVDAVIISVGYLAHYIIDEFTQNDEGMNLKFSEDNRPLGTAGSLKNAQRFFKDDFLLINGDTYLDIDYQKLLKTHQDSESILTVVGTTKHKHKGGLILSRQNRIINFIANPDSKTPVGSFRNTGVYAVSPRIFKFIPAASRVSLEKETIPLLLKRNQPVGLFPIKKSFIDIGSPESYQEAIKNLS</sequence>
<evidence type="ECO:0000313" key="2">
    <source>
        <dbReference type="EMBL" id="KKU60996.1"/>
    </source>
</evidence>
<feature type="domain" description="Nucleotidyl transferase" evidence="1">
    <location>
        <begin position="2"/>
        <end position="227"/>
    </location>
</feature>
<dbReference type="PANTHER" id="PTHR22572">
    <property type="entry name" value="SUGAR-1-PHOSPHATE GUANYL TRANSFERASE"/>
    <property type="match status" value="1"/>
</dbReference>
<accession>A0A0G1RV61</accession>
<dbReference type="InterPro" id="IPR050486">
    <property type="entry name" value="Mannose-1P_guanyltransferase"/>
</dbReference>
<gene>
    <name evidence="2" type="ORF">UX85_C0005G0034</name>
</gene>
<evidence type="ECO:0000313" key="3">
    <source>
        <dbReference type="Proteomes" id="UP000033860"/>
    </source>
</evidence>
<protein>
    <submittedName>
        <fullName evidence="2">Nucleoside-diphosphate-sugar pyrophosphorylase</fullName>
    </submittedName>
</protein>
<dbReference type="Gene3D" id="3.90.550.10">
    <property type="entry name" value="Spore Coat Polysaccharide Biosynthesis Protein SpsA, Chain A"/>
    <property type="match status" value="1"/>
</dbReference>
<dbReference type="Pfam" id="PF00483">
    <property type="entry name" value="NTP_transferase"/>
    <property type="match status" value="1"/>
</dbReference>